<comment type="caution">
    <text evidence="1">The sequence shown here is derived from an EMBL/GenBank/DDBJ whole genome shotgun (WGS) entry which is preliminary data.</text>
</comment>
<keyword evidence="2" id="KW-1185">Reference proteome</keyword>
<name>A0A5D8QD79_9THEO</name>
<gene>
    <name evidence="1" type="ORF">FWJ32_06185</name>
</gene>
<evidence type="ECO:0000313" key="1">
    <source>
        <dbReference type="EMBL" id="TZE82084.1"/>
    </source>
</evidence>
<dbReference type="RefSeq" id="WP_149545102.1">
    <property type="nucleotide sequence ID" value="NZ_VTPS01000008.1"/>
</dbReference>
<dbReference type="Proteomes" id="UP000322976">
    <property type="component" value="Unassembled WGS sequence"/>
</dbReference>
<proteinExistence type="predicted"/>
<protein>
    <submittedName>
        <fullName evidence="1">Uncharacterized protein</fullName>
    </submittedName>
</protein>
<dbReference type="EMBL" id="VTPS01000008">
    <property type="protein sequence ID" value="TZE82084.1"/>
    <property type="molecule type" value="Genomic_DNA"/>
</dbReference>
<evidence type="ECO:0000313" key="2">
    <source>
        <dbReference type="Proteomes" id="UP000322976"/>
    </source>
</evidence>
<dbReference type="AlphaFoldDB" id="A0A5D8QD79"/>
<organism evidence="1 2">
    <name type="scientific">Calorimonas adulescens</name>
    <dbReference type="NCBI Taxonomy" id="2606906"/>
    <lineage>
        <taxon>Bacteria</taxon>
        <taxon>Bacillati</taxon>
        <taxon>Bacillota</taxon>
        <taxon>Clostridia</taxon>
        <taxon>Thermoanaerobacterales</taxon>
        <taxon>Thermoanaerobacteraceae</taxon>
        <taxon>Calorimonas</taxon>
    </lineage>
</organism>
<accession>A0A5D8QD79</accession>
<reference evidence="1 2" key="1">
    <citation type="submission" date="2019-08" db="EMBL/GenBank/DDBJ databases">
        <title>Calorimonas adulescens gen. nov., sp. nov., an anaerobic thermophilic bacterium from Sakhalin hot spring.</title>
        <authorList>
            <person name="Khomyakova M.A."/>
            <person name="Merkel A.Y."/>
            <person name="Novikov A."/>
            <person name="Bonch-Osmolovskaya E.A."/>
            <person name="Slobodkin A.I."/>
        </authorList>
    </citation>
    <scope>NUCLEOTIDE SEQUENCE [LARGE SCALE GENOMIC DNA]</scope>
    <source>
        <strain evidence="1 2">A05MB</strain>
    </source>
</reference>
<sequence length="87" mass="10078">MNKVIIKCAELVDKYKLNRDCILKQLQSMKIDKGAENFVIAYYNDSHYTLIGEIKGNQVILTNIIKAIAFKEMDNSDIFEFIKEQSD</sequence>